<reference evidence="6 7" key="1">
    <citation type="submission" date="2020-02" db="EMBL/GenBank/DDBJ databases">
        <title>Acidophilic actinobacteria isolated from forest soil.</title>
        <authorList>
            <person name="Golinska P."/>
        </authorList>
    </citation>
    <scope>NUCLEOTIDE SEQUENCE [LARGE SCALE GENOMIC DNA]</scope>
    <source>
        <strain evidence="6 7">NL8</strain>
    </source>
</reference>
<dbReference type="InterPro" id="IPR006115">
    <property type="entry name" value="6PGDH_NADP-bd"/>
</dbReference>
<accession>A0ABS5L5J2</accession>
<dbReference type="SUPFAM" id="SSF48179">
    <property type="entry name" value="6-phosphogluconate dehydrogenase C-terminal domain-like"/>
    <property type="match status" value="1"/>
</dbReference>
<feature type="domain" description="6-phosphogluconate dehydrogenase NADP-binding" evidence="4">
    <location>
        <begin position="1"/>
        <end position="145"/>
    </location>
</feature>
<evidence type="ECO:0000259" key="4">
    <source>
        <dbReference type="Pfam" id="PF03446"/>
    </source>
</evidence>
<dbReference type="Gene3D" id="1.10.1040.10">
    <property type="entry name" value="N-(1-d-carboxylethyl)-l-norvaline Dehydrogenase, domain 2"/>
    <property type="match status" value="1"/>
</dbReference>
<dbReference type="InterPro" id="IPR013328">
    <property type="entry name" value="6PGD_dom2"/>
</dbReference>
<sequence>MARAVAEAGFPLHVWARHPASLEGLRGVPHTAHDTLSDLAMVSDVVALCVSTDEDVFGLVNGGLLAAMRPGTVLVNHGTGLPAAAVRLTELCAPAGVEVLDAPVSGGRPGAVERRLTTLVGGPEPAARRCEPVFAAFSAHVVHLGAAGSGQLAKLLNNALLMLNQAAVADIVALAGPLGLDAARVADVLKLASAASAALTLLNTMVTPDNVEHLSGVEALDMELFDAAMRQAGVDAAAITARGLAGANGLPELVRRLNA</sequence>
<organism evidence="6 7">
    <name type="scientific">Catenulispora pinistramenti</name>
    <dbReference type="NCBI Taxonomy" id="2705254"/>
    <lineage>
        <taxon>Bacteria</taxon>
        <taxon>Bacillati</taxon>
        <taxon>Actinomycetota</taxon>
        <taxon>Actinomycetes</taxon>
        <taxon>Catenulisporales</taxon>
        <taxon>Catenulisporaceae</taxon>
        <taxon>Catenulispora</taxon>
    </lineage>
</organism>
<dbReference type="Gene3D" id="3.40.50.720">
    <property type="entry name" value="NAD(P)-binding Rossmann-like Domain"/>
    <property type="match status" value="1"/>
</dbReference>
<keyword evidence="7" id="KW-1185">Reference proteome</keyword>
<dbReference type="InterPro" id="IPR036291">
    <property type="entry name" value="NAD(P)-bd_dom_sf"/>
</dbReference>
<dbReference type="EMBL" id="JAAFYZ010000270">
    <property type="protein sequence ID" value="MBS2553616.1"/>
    <property type="molecule type" value="Genomic_DNA"/>
</dbReference>
<name>A0ABS5L5J2_9ACTN</name>
<dbReference type="SUPFAM" id="SSF51735">
    <property type="entry name" value="NAD(P)-binding Rossmann-fold domains"/>
    <property type="match status" value="1"/>
</dbReference>
<feature type="domain" description="3-hydroxyisobutyrate dehydrogenase-like NAD-binding" evidence="5">
    <location>
        <begin position="148"/>
        <end position="236"/>
    </location>
</feature>
<dbReference type="Pfam" id="PF14833">
    <property type="entry name" value="NAD_binding_11"/>
    <property type="match status" value="1"/>
</dbReference>
<evidence type="ECO:0000256" key="3">
    <source>
        <dbReference type="ARBA" id="ARBA00023027"/>
    </source>
</evidence>
<evidence type="ECO:0000313" key="7">
    <source>
        <dbReference type="Proteomes" id="UP000730482"/>
    </source>
</evidence>
<evidence type="ECO:0000256" key="2">
    <source>
        <dbReference type="ARBA" id="ARBA00023002"/>
    </source>
</evidence>
<dbReference type="Proteomes" id="UP000730482">
    <property type="component" value="Unassembled WGS sequence"/>
</dbReference>
<evidence type="ECO:0000256" key="1">
    <source>
        <dbReference type="ARBA" id="ARBA00009080"/>
    </source>
</evidence>
<evidence type="ECO:0000259" key="5">
    <source>
        <dbReference type="Pfam" id="PF14833"/>
    </source>
</evidence>
<protein>
    <submittedName>
        <fullName evidence="6">NAD-binding protein</fullName>
    </submittedName>
</protein>
<evidence type="ECO:0000313" key="6">
    <source>
        <dbReference type="EMBL" id="MBS2553616.1"/>
    </source>
</evidence>
<dbReference type="PANTHER" id="PTHR43060:SF15">
    <property type="entry name" value="3-HYDROXYISOBUTYRATE DEHYDROGENASE-LIKE 1, MITOCHONDRIAL-RELATED"/>
    <property type="match status" value="1"/>
</dbReference>
<dbReference type="PANTHER" id="PTHR43060">
    <property type="entry name" value="3-HYDROXYISOBUTYRATE DEHYDROGENASE-LIKE 1, MITOCHONDRIAL-RELATED"/>
    <property type="match status" value="1"/>
</dbReference>
<dbReference type="InterPro" id="IPR008927">
    <property type="entry name" value="6-PGluconate_DH-like_C_sf"/>
</dbReference>
<comment type="caution">
    <text evidence="6">The sequence shown here is derived from an EMBL/GenBank/DDBJ whole genome shotgun (WGS) entry which is preliminary data.</text>
</comment>
<proteinExistence type="inferred from homology"/>
<comment type="similarity">
    <text evidence="1">Belongs to the HIBADH-related family.</text>
</comment>
<dbReference type="InterPro" id="IPR015815">
    <property type="entry name" value="HIBADH-related"/>
</dbReference>
<dbReference type="Pfam" id="PF03446">
    <property type="entry name" value="NAD_binding_2"/>
    <property type="match status" value="1"/>
</dbReference>
<dbReference type="InterPro" id="IPR029154">
    <property type="entry name" value="HIBADH-like_NADP-bd"/>
</dbReference>
<keyword evidence="3" id="KW-0520">NAD</keyword>
<keyword evidence="2" id="KW-0560">Oxidoreductase</keyword>
<gene>
    <name evidence="6" type="ORF">KGQ19_42870</name>
</gene>
<dbReference type="PIRSF" id="PIRSF000103">
    <property type="entry name" value="HIBADH"/>
    <property type="match status" value="1"/>
</dbReference>